<comment type="caution">
    <text evidence="10">The sequence shown here is derived from an EMBL/GenBank/DDBJ whole genome shotgun (WGS) entry which is preliminary data.</text>
</comment>
<organism evidence="10 11">
    <name type="scientific">candidate division WWE3 bacterium CG22_combo_CG10-13_8_21_14_all_39_12</name>
    <dbReference type="NCBI Taxonomy" id="1975094"/>
    <lineage>
        <taxon>Bacteria</taxon>
        <taxon>Katanobacteria</taxon>
    </lineage>
</organism>
<dbReference type="GO" id="GO:0019843">
    <property type="term" value="F:rRNA binding"/>
    <property type="evidence" value="ECO:0007669"/>
    <property type="project" value="UniProtKB-UniRule"/>
</dbReference>
<dbReference type="Proteomes" id="UP000228495">
    <property type="component" value="Unassembled WGS sequence"/>
</dbReference>
<accession>A0A2H0BG43</accession>
<dbReference type="GO" id="GO:0006412">
    <property type="term" value="P:translation"/>
    <property type="evidence" value="ECO:0007669"/>
    <property type="project" value="UniProtKB-UniRule"/>
</dbReference>
<feature type="region of interest" description="Disordered" evidence="9">
    <location>
        <begin position="84"/>
        <end position="129"/>
    </location>
</feature>
<evidence type="ECO:0000313" key="11">
    <source>
        <dbReference type="Proteomes" id="UP000228495"/>
    </source>
</evidence>
<dbReference type="EMBL" id="PCSU01000030">
    <property type="protein sequence ID" value="PIP56643.1"/>
    <property type="molecule type" value="Genomic_DNA"/>
</dbReference>
<evidence type="ECO:0000256" key="4">
    <source>
        <dbReference type="ARBA" id="ARBA00022980"/>
    </source>
</evidence>
<dbReference type="PIRSF" id="PIRSF002134">
    <property type="entry name" value="Ribosomal_S13"/>
    <property type="match status" value="1"/>
</dbReference>
<feature type="compositionally biased region" description="Polar residues" evidence="9">
    <location>
        <begin position="95"/>
        <end position="108"/>
    </location>
</feature>
<name>A0A2H0BG43_UNCKA</name>
<dbReference type="Gene3D" id="1.10.8.50">
    <property type="match status" value="1"/>
</dbReference>
<dbReference type="InterPro" id="IPR001892">
    <property type="entry name" value="Ribosomal_uS13"/>
</dbReference>
<dbReference type="GO" id="GO:0005829">
    <property type="term" value="C:cytosol"/>
    <property type="evidence" value="ECO:0007669"/>
    <property type="project" value="TreeGrafter"/>
</dbReference>
<dbReference type="InterPro" id="IPR010979">
    <property type="entry name" value="Ribosomal_uS13-like_H2TH"/>
</dbReference>
<protein>
    <recommendedName>
        <fullName evidence="6 7">Small ribosomal subunit protein uS13</fullName>
    </recommendedName>
</protein>
<dbReference type="AlphaFoldDB" id="A0A2H0BG43"/>
<comment type="subunit">
    <text evidence="7">Part of the 30S ribosomal subunit. Forms a loose heterodimer with protein S19. Forms two bridges to the 50S subunit in the 70S ribosome.</text>
</comment>
<gene>
    <name evidence="7" type="primary">rpsM</name>
    <name evidence="10" type="ORF">COX05_01995</name>
</gene>
<dbReference type="PANTHER" id="PTHR10871">
    <property type="entry name" value="30S RIBOSOMAL PROTEIN S13/40S RIBOSOMAL PROTEIN S18"/>
    <property type="match status" value="1"/>
</dbReference>
<evidence type="ECO:0000256" key="7">
    <source>
        <dbReference type="HAMAP-Rule" id="MF_01315"/>
    </source>
</evidence>
<dbReference type="PANTHER" id="PTHR10871:SF1">
    <property type="entry name" value="SMALL RIBOSOMAL SUBUNIT PROTEIN US13M"/>
    <property type="match status" value="1"/>
</dbReference>
<reference evidence="10 11" key="1">
    <citation type="submission" date="2017-09" db="EMBL/GenBank/DDBJ databases">
        <title>Depth-based differentiation of microbial function through sediment-hosted aquifers and enrichment of novel symbionts in the deep terrestrial subsurface.</title>
        <authorList>
            <person name="Probst A.J."/>
            <person name="Ladd B."/>
            <person name="Jarett J.K."/>
            <person name="Geller-Mcgrath D.E."/>
            <person name="Sieber C.M."/>
            <person name="Emerson J.B."/>
            <person name="Anantharaman K."/>
            <person name="Thomas B.C."/>
            <person name="Malmstrom R."/>
            <person name="Stieglmeier M."/>
            <person name="Klingl A."/>
            <person name="Woyke T."/>
            <person name="Ryan C.M."/>
            <person name="Banfield J.F."/>
        </authorList>
    </citation>
    <scope>NUCLEOTIDE SEQUENCE [LARGE SCALE GENOMIC DNA]</scope>
    <source>
        <strain evidence="10">CG22_combo_CG10-13_8_21_14_all_39_12</strain>
    </source>
</reference>
<sequence>MPRIVGVDIPDKKKLPFALAYIRGIGIETGKQIVETLGLDPMKRAYELTEDEVSAIATHIDKTYRVEGELRRELRENIRRLVDTGTYRGKRHKNNLPSRGQKTKSNARTAKGPRKTMGGVSVRKAVSKT</sequence>
<dbReference type="GO" id="GO:0000049">
    <property type="term" value="F:tRNA binding"/>
    <property type="evidence" value="ECO:0007669"/>
    <property type="project" value="UniProtKB-UniRule"/>
</dbReference>
<dbReference type="NCBIfam" id="TIGR03631">
    <property type="entry name" value="uS13_bact"/>
    <property type="match status" value="1"/>
</dbReference>
<proteinExistence type="inferred from homology"/>
<evidence type="ECO:0000256" key="5">
    <source>
        <dbReference type="ARBA" id="ARBA00023274"/>
    </source>
</evidence>
<evidence type="ECO:0000256" key="9">
    <source>
        <dbReference type="SAM" id="MobiDB-lite"/>
    </source>
</evidence>
<dbReference type="InterPro" id="IPR027437">
    <property type="entry name" value="Rbsml_uS13_C"/>
</dbReference>
<keyword evidence="5 7" id="KW-0687">Ribonucleoprotein</keyword>
<dbReference type="FunFam" id="1.10.8.50:FF:000001">
    <property type="entry name" value="30S ribosomal protein S13"/>
    <property type="match status" value="1"/>
</dbReference>
<evidence type="ECO:0000256" key="6">
    <source>
        <dbReference type="ARBA" id="ARBA00035166"/>
    </source>
</evidence>
<evidence type="ECO:0000256" key="1">
    <source>
        <dbReference type="ARBA" id="ARBA00008080"/>
    </source>
</evidence>
<keyword evidence="4 7" id="KW-0689">Ribosomal protein</keyword>
<dbReference type="Gene3D" id="4.10.910.10">
    <property type="entry name" value="30s ribosomal protein s13, domain 2"/>
    <property type="match status" value="1"/>
</dbReference>
<keyword evidence="3 7" id="KW-0694">RNA-binding</keyword>
<keyword evidence="2 7" id="KW-0699">rRNA-binding</keyword>
<evidence type="ECO:0000256" key="2">
    <source>
        <dbReference type="ARBA" id="ARBA00022730"/>
    </source>
</evidence>
<dbReference type="HAMAP" id="MF_01315">
    <property type="entry name" value="Ribosomal_uS13"/>
    <property type="match status" value="1"/>
</dbReference>
<dbReference type="GO" id="GO:0015935">
    <property type="term" value="C:small ribosomal subunit"/>
    <property type="evidence" value="ECO:0007669"/>
    <property type="project" value="TreeGrafter"/>
</dbReference>
<dbReference type="Pfam" id="PF00416">
    <property type="entry name" value="Ribosomal_S13"/>
    <property type="match status" value="1"/>
</dbReference>
<dbReference type="InterPro" id="IPR019980">
    <property type="entry name" value="Ribosomal_uS13_bac-type"/>
</dbReference>
<dbReference type="PROSITE" id="PS50159">
    <property type="entry name" value="RIBOSOMAL_S13_2"/>
    <property type="match status" value="1"/>
</dbReference>
<evidence type="ECO:0000313" key="10">
    <source>
        <dbReference type="EMBL" id="PIP56643.1"/>
    </source>
</evidence>
<dbReference type="SUPFAM" id="SSF46946">
    <property type="entry name" value="S13-like H2TH domain"/>
    <property type="match status" value="1"/>
</dbReference>
<evidence type="ECO:0000256" key="3">
    <source>
        <dbReference type="ARBA" id="ARBA00022884"/>
    </source>
</evidence>
<comment type="similarity">
    <text evidence="1 7 8">Belongs to the universal ribosomal protein uS13 family.</text>
</comment>
<keyword evidence="7" id="KW-0820">tRNA-binding</keyword>
<comment type="function">
    <text evidence="7">Located at the top of the head of the 30S subunit, it contacts several helices of the 16S rRNA. In the 70S ribosome it contacts the 23S rRNA (bridge B1a) and protein L5 of the 50S subunit (bridge B1b), connecting the 2 subunits; these bridges are implicated in subunit movement. Contacts the tRNAs in the A and P-sites.</text>
</comment>
<dbReference type="GO" id="GO:0003735">
    <property type="term" value="F:structural constituent of ribosome"/>
    <property type="evidence" value="ECO:0007669"/>
    <property type="project" value="InterPro"/>
</dbReference>
<evidence type="ECO:0000256" key="8">
    <source>
        <dbReference type="RuleBase" id="RU003830"/>
    </source>
</evidence>